<dbReference type="Gene3D" id="3.40.50.1010">
    <property type="entry name" value="5'-nuclease"/>
    <property type="match status" value="1"/>
</dbReference>
<dbReference type="Proteomes" id="UP001595478">
    <property type="component" value="Unassembled WGS sequence"/>
</dbReference>
<dbReference type="PANTHER" id="PTHR39664">
    <property type="match status" value="1"/>
</dbReference>
<evidence type="ECO:0000259" key="1">
    <source>
        <dbReference type="Pfam" id="PF01850"/>
    </source>
</evidence>
<dbReference type="EMBL" id="JBHRSW010000015">
    <property type="protein sequence ID" value="MFC3121859.1"/>
    <property type="molecule type" value="Genomic_DNA"/>
</dbReference>
<proteinExistence type="predicted"/>
<accession>A0ABV7FNI9</accession>
<keyword evidence="3" id="KW-1185">Reference proteome</keyword>
<dbReference type="CDD" id="cd18683">
    <property type="entry name" value="PIN_VapC-like"/>
    <property type="match status" value="1"/>
</dbReference>
<organism evidence="2 3">
    <name type="scientific">Agaribacter flavus</name>
    <dbReference type="NCBI Taxonomy" id="1902781"/>
    <lineage>
        <taxon>Bacteria</taxon>
        <taxon>Pseudomonadati</taxon>
        <taxon>Pseudomonadota</taxon>
        <taxon>Gammaproteobacteria</taxon>
        <taxon>Alteromonadales</taxon>
        <taxon>Alteromonadaceae</taxon>
        <taxon>Agaribacter</taxon>
    </lineage>
</organism>
<dbReference type="SUPFAM" id="SSF88723">
    <property type="entry name" value="PIN domain-like"/>
    <property type="match status" value="1"/>
</dbReference>
<dbReference type="Pfam" id="PF01850">
    <property type="entry name" value="PIN"/>
    <property type="match status" value="1"/>
</dbReference>
<dbReference type="InterPro" id="IPR029060">
    <property type="entry name" value="PIN-like_dom_sf"/>
</dbReference>
<dbReference type="PANTHER" id="PTHR39664:SF2">
    <property type="entry name" value="NUCLEIC ACID-BINDING PROTEIN, CONTAINING PIN DOMAIN-RELATED"/>
    <property type="match status" value="1"/>
</dbReference>
<comment type="caution">
    <text evidence="2">The sequence shown here is derived from an EMBL/GenBank/DDBJ whole genome shotgun (WGS) entry which is preliminary data.</text>
</comment>
<evidence type="ECO:0000313" key="3">
    <source>
        <dbReference type="Proteomes" id="UP001595478"/>
    </source>
</evidence>
<gene>
    <name evidence="2" type="ORF">ACFOHL_09525</name>
</gene>
<reference evidence="3" key="1">
    <citation type="journal article" date="2019" name="Int. J. Syst. Evol. Microbiol.">
        <title>The Global Catalogue of Microorganisms (GCM) 10K type strain sequencing project: providing services to taxonomists for standard genome sequencing and annotation.</title>
        <authorList>
            <consortium name="The Broad Institute Genomics Platform"/>
            <consortium name="The Broad Institute Genome Sequencing Center for Infectious Disease"/>
            <person name="Wu L."/>
            <person name="Ma J."/>
        </authorList>
    </citation>
    <scope>NUCLEOTIDE SEQUENCE [LARGE SCALE GENOMIC DNA]</scope>
    <source>
        <strain evidence="3">KCTC 52473</strain>
    </source>
</reference>
<feature type="domain" description="PIN" evidence="1">
    <location>
        <begin position="4"/>
        <end position="125"/>
    </location>
</feature>
<sequence>MIGIDTNILIRYLAQDDKAQALLASTLIEEKLTANTPGFISMITLVEITWVLQKCYRASKNDLCSTIKMILETKQFQVERAESCYRALKLFEMGSGDFSDALISSISKDAGCSCVMTFDKKAQSVGMELLSN</sequence>
<dbReference type="InterPro" id="IPR002716">
    <property type="entry name" value="PIN_dom"/>
</dbReference>
<evidence type="ECO:0000313" key="2">
    <source>
        <dbReference type="EMBL" id="MFC3121859.1"/>
    </source>
</evidence>
<dbReference type="RefSeq" id="WP_376919995.1">
    <property type="nucleotide sequence ID" value="NZ_JBHRSW010000015.1"/>
</dbReference>
<protein>
    <submittedName>
        <fullName evidence="2">PIN domain-containing protein</fullName>
    </submittedName>
</protein>
<name>A0ABV7FNI9_9ALTE</name>